<keyword evidence="5 10" id="KW-0479">Metal-binding</keyword>
<dbReference type="NCBIfam" id="NF003933">
    <property type="entry name" value="PRK05444.2-2"/>
    <property type="match status" value="1"/>
</dbReference>
<keyword evidence="6 10" id="KW-0460">Magnesium</keyword>
<feature type="binding site" evidence="10">
    <location>
        <position position="93"/>
    </location>
    <ligand>
        <name>thiamine diphosphate</name>
        <dbReference type="ChEBI" id="CHEBI:58937"/>
    </ligand>
</feature>
<feature type="binding site" evidence="10">
    <location>
        <position position="194"/>
    </location>
    <ligand>
        <name>thiamine diphosphate</name>
        <dbReference type="ChEBI" id="CHEBI:58937"/>
    </ligand>
</feature>
<comment type="catalytic activity">
    <reaction evidence="10">
        <text>D-glyceraldehyde 3-phosphate + pyruvate + H(+) = 1-deoxy-D-xylulose 5-phosphate + CO2</text>
        <dbReference type="Rhea" id="RHEA:12605"/>
        <dbReference type="ChEBI" id="CHEBI:15361"/>
        <dbReference type="ChEBI" id="CHEBI:15378"/>
        <dbReference type="ChEBI" id="CHEBI:16526"/>
        <dbReference type="ChEBI" id="CHEBI:57792"/>
        <dbReference type="ChEBI" id="CHEBI:59776"/>
        <dbReference type="EC" id="2.2.1.7"/>
    </reaction>
</comment>
<dbReference type="CDD" id="cd07033">
    <property type="entry name" value="TPP_PYR_DXS_TK_like"/>
    <property type="match status" value="1"/>
</dbReference>
<evidence type="ECO:0000256" key="1">
    <source>
        <dbReference type="ARBA" id="ARBA00004980"/>
    </source>
</evidence>
<reference evidence="12" key="1">
    <citation type="submission" date="2023-03" db="EMBL/GenBank/DDBJ databases">
        <authorList>
            <person name="Cremers G."/>
            <person name="Picone N."/>
        </authorList>
    </citation>
    <scope>NUCLEOTIDE SEQUENCE</scope>
    <source>
        <strain evidence="12">Sample_alias</strain>
    </source>
</reference>
<keyword evidence="8 10" id="KW-0786">Thiamine pyrophosphate</keyword>
<keyword evidence="4 10" id="KW-0808">Transferase</keyword>
<dbReference type="Pfam" id="PF13292">
    <property type="entry name" value="DXP_synthase_N"/>
    <property type="match status" value="1"/>
</dbReference>
<proteinExistence type="inferred from homology"/>
<feature type="binding site" evidence="10">
    <location>
        <position position="383"/>
    </location>
    <ligand>
        <name>thiamine diphosphate</name>
        <dbReference type="ChEBI" id="CHEBI:58937"/>
    </ligand>
</feature>
<dbReference type="CDD" id="cd02007">
    <property type="entry name" value="TPP_DXS"/>
    <property type="match status" value="1"/>
</dbReference>
<dbReference type="InterPro" id="IPR020826">
    <property type="entry name" value="Transketolase_BS"/>
</dbReference>
<evidence type="ECO:0000256" key="3">
    <source>
        <dbReference type="ARBA" id="ARBA00011738"/>
    </source>
</evidence>
<evidence type="ECO:0000256" key="4">
    <source>
        <dbReference type="ARBA" id="ARBA00022679"/>
    </source>
</evidence>
<dbReference type="NCBIfam" id="TIGR00204">
    <property type="entry name" value="dxs"/>
    <property type="match status" value="1"/>
</dbReference>
<dbReference type="InterPro" id="IPR009014">
    <property type="entry name" value="Transketo_C/PFOR_II"/>
</dbReference>
<dbReference type="InterPro" id="IPR029061">
    <property type="entry name" value="THDP-binding"/>
</dbReference>
<gene>
    <name evidence="10 12" type="primary">dxs</name>
    <name evidence="12" type="ORF">MFUM_1908</name>
</gene>
<organism evidence="12 13">
    <name type="scientific">Candidatus Methylacidiphilum fumarolicum</name>
    <dbReference type="NCBI Taxonomy" id="591154"/>
    <lineage>
        <taxon>Bacteria</taxon>
        <taxon>Pseudomonadati</taxon>
        <taxon>Verrucomicrobiota</taxon>
        <taxon>Methylacidiphilae</taxon>
        <taxon>Methylacidiphilales</taxon>
        <taxon>Methylacidiphilaceae</taxon>
        <taxon>Methylacidiphilum (ex Ratnadevi et al. 2023)</taxon>
    </lineage>
</organism>
<protein>
    <recommendedName>
        <fullName evidence="10">1-deoxy-D-xylulose-5-phosphate synthase</fullName>
        <ecNumber evidence="10">2.2.1.7</ecNumber>
    </recommendedName>
    <alternativeName>
        <fullName evidence="10">1-deoxyxylulose-5-phosphate synthase</fullName>
        <shortName evidence="10">DXP synthase</shortName>
        <shortName evidence="10">DXPS</shortName>
    </alternativeName>
</protein>
<comment type="similarity">
    <text evidence="2 10">Belongs to the transketolase family. DXPS subfamily.</text>
</comment>
<dbReference type="GO" id="GO:0008661">
    <property type="term" value="F:1-deoxy-D-xylulose-5-phosphate synthase activity"/>
    <property type="evidence" value="ECO:0007669"/>
    <property type="project" value="UniProtKB-EC"/>
</dbReference>
<accession>A0ABM9IEV2</accession>
<dbReference type="PANTHER" id="PTHR43322:SF5">
    <property type="entry name" value="1-DEOXY-D-XYLULOSE-5-PHOSPHATE SYNTHASE, CHLOROPLASTIC"/>
    <property type="match status" value="1"/>
</dbReference>
<evidence type="ECO:0000256" key="7">
    <source>
        <dbReference type="ARBA" id="ARBA00022977"/>
    </source>
</evidence>
<feature type="binding site" evidence="10">
    <location>
        <begin position="134"/>
        <end position="136"/>
    </location>
    <ligand>
        <name>thiamine diphosphate</name>
        <dbReference type="ChEBI" id="CHEBI:58937"/>
    </ligand>
</feature>
<dbReference type="InterPro" id="IPR049557">
    <property type="entry name" value="Transketolase_CS"/>
</dbReference>
<feature type="domain" description="Transketolase-like pyrimidine-binding" evidence="11">
    <location>
        <begin position="332"/>
        <end position="496"/>
    </location>
</feature>
<dbReference type="SUPFAM" id="SSF52922">
    <property type="entry name" value="TK C-terminal domain-like"/>
    <property type="match status" value="1"/>
</dbReference>
<feature type="binding site" evidence="10">
    <location>
        <position position="194"/>
    </location>
    <ligand>
        <name>Mg(2+)</name>
        <dbReference type="ChEBI" id="CHEBI:18420"/>
    </ligand>
</feature>
<comment type="function">
    <text evidence="10">Catalyzes the acyloin condensation reaction between C atoms 2 and 3 of pyruvate and glyceraldehyde 3-phosphate to yield 1-deoxy-D-xylulose-5-phosphate (DXP).</text>
</comment>
<comment type="subunit">
    <text evidence="3 10">Homodimer.</text>
</comment>
<dbReference type="PANTHER" id="PTHR43322">
    <property type="entry name" value="1-D-DEOXYXYLULOSE 5-PHOSPHATE SYNTHASE-RELATED"/>
    <property type="match status" value="1"/>
</dbReference>
<evidence type="ECO:0000313" key="12">
    <source>
        <dbReference type="EMBL" id="CAI9086230.1"/>
    </source>
</evidence>
<dbReference type="Pfam" id="PF02780">
    <property type="entry name" value="Transketolase_C"/>
    <property type="match status" value="1"/>
</dbReference>
<dbReference type="Gene3D" id="3.40.50.970">
    <property type="match status" value="2"/>
</dbReference>
<feature type="binding site" evidence="10">
    <location>
        <begin position="166"/>
        <end position="167"/>
    </location>
    <ligand>
        <name>thiamine diphosphate</name>
        <dbReference type="ChEBI" id="CHEBI:58937"/>
    </ligand>
</feature>
<dbReference type="Gene3D" id="3.40.50.920">
    <property type="match status" value="1"/>
</dbReference>
<evidence type="ECO:0000256" key="9">
    <source>
        <dbReference type="ARBA" id="ARBA00023229"/>
    </source>
</evidence>
<feature type="binding site" evidence="10">
    <location>
        <position position="303"/>
    </location>
    <ligand>
        <name>thiamine diphosphate</name>
        <dbReference type="ChEBI" id="CHEBI:58937"/>
    </ligand>
</feature>
<name>A0ABM9IEV2_9BACT</name>
<evidence type="ECO:0000256" key="6">
    <source>
        <dbReference type="ARBA" id="ARBA00022842"/>
    </source>
</evidence>
<dbReference type="InterPro" id="IPR033248">
    <property type="entry name" value="Transketolase_C"/>
</dbReference>
<dbReference type="InterPro" id="IPR005475">
    <property type="entry name" value="Transketolase-like_Pyr-bd"/>
</dbReference>
<evidence type="ECO:0000256" key="8">
    <source>
        <dbReference type="ARBA" id="ARBA00023052"/>
    </source>
</evidence>
<keyword evidence="13" id="KW-1185">Reference proteome</keyword>
<comment type="cofactor">
    <cofactor evidence="10">
        <name>Mg(2+)</name>
        <dbReference type="ChEBI" id="CHEBI:18420"/>
    </cofactor>
    <text evidence="10">Binds 1 Mg(2+) ion per subunit.</text>
</comment>
<evidence type="ECO:0000256" key="5">
    <source>
        <dbReference type="ARBA" id="ARBA00022723"/>
    </source>
</evidence>
<dbReference type="EMBL" id="OX458932">
    <property type="protein sequence ID" value="CAI9086230.1"/>
    <property type="molecule type" value="Genomic_DNA"/>
</dbReference>
<evidence type="ECO:0000313" key="13">
    <source>
        <dbReference type="Proteomes" id="UP001161497"/>
    </source>
</evidence>
<dbReference type="PROSITE" id="PS00802">
    <property type="entry name" value="TRANSKETOLASE_2"/>
    <property type="match status" value="1"/>
</dbReference>
<dbReference type="Proteomes" id="UP001161497">
    <property type="component" value="Chromosome"/>
</dbReference>
<sequence>MVVEPRRTKGAGFFQDGGTMDRLLDQIDSPSDLKKIPIPELPKLAEEIRQEMITVLSKNGGHLGPNLGVVELTLALHYVFDVPKDNFVFDVSHQAYVHKILTGRKNRFHTIRQPGGISGFMCREESEYDCYGAGHAGTALSAALGMAVGRDRRGGKEHVIALCGDAAFTCGITFEALNNIASTTQRLIVILNDNEWSIDKNVGAIASYFNKIVTNPAYSYLRDRVEKVLEKWPGKNVLKVARKAEEAFKSLLWPSVIFEELGLTYHGPIDGHDIPRLISTFEFLKNQEYPVLLHVITQKGRGFPPALEKQKKFHGLGPYNPITGETPTSPRKTYSEVFAETMIKLADMNRNVVAITAAMPNGTALDKFQPKFPDRYFDVGIAEEHAVIFAAGLATKGFKPYCAIYSTFLQRAYDPIIHDVCLQKLPVVFCLDRGGLSGDDGPTHHGLFDVAYLRTVPNITIMHPKDEDELADMLFTAMHHPGPVAIRYPRGTGSGVAVKEQPELIPIGRAEVLQHGREVAIFGLGVMIEMAKELAARFEELGYSAALINPRTVKPFDRGTLEFFARHVELVVTIEDHVLAGGFGSLVLEELQQLGLRTPVVRIGWPDQFIEHGKVDILRKKYGLTVENALEQSLKILKGSKAGGHLEIA</sequence>
<comment type="pathway">
    <text evidence="1 10">Metabolic intermediate biosynthesis; 1-deoxy-D-xylulose 5-phosphate biosynthesis; 1-deoxy-D-xylulose 5-phosphate from D-glyceraldehyde 3-phosphate and pyruvate: step 1/1.</text>
</comment>
<evidence type="ECO:0000259" key="11">
    <source>
        <dbReference type="SMART" id="SM00861"/>
    </source>
</evidence>
<comment type="cofactor">
    <cofactor evidence="10">
        <name>thiamine diphosphate</name>
        <dbReference type="ChEBI" id="CHEBI:58937"/>
    </cofactor>
    <text evidence="10">Binds 1 thiamine pyrophosphate per subunit.</text>
</comment>
<dbReference type="EC" id="2.2.1.7" evidence="10"/>
<feature type="binding site" evidence="10">
    <location>
        <position position="165"/>
    </location>
    <ligand>
        <name>Mg(2+)</name>
        <dbReference type="ChEBI" id="CHEBI:18420"/>
    </ligand>
</feature>
<dbReference type="PROSITE" id="PS00801">
    <property type="entry name" value="TRANSKETOLASE_1"/>
    <property type="match status" value="1"/>
</dbReference>
<dbReference type="HAMAP" id="MF_00315">
    <property type="entry name" value="DXP_synth"/>
    <property type="match status" value="1"/>
</dbReference>
<keyword evidence="9 10" id="KW-0414">Isoprene biosynthesis</keyword>
<dbReference type="SMART" id="SM00861">
    <property type="entry name" value="Transket_pyr"/>
    <property type="match status" value="1"/>
</dbReference>
<evidence type="ECO:0000256" key="10">
    <source>
        <dbReference type="HAMAP-Rule" id="MF_00315"/>
    </source>
</evidence>
<dbReference type="SUPFAM" id="SSF52518">
    <property type="entry name" value="Thiamin diphosphate-binding fold (THDP-binding)"/>
    <property type="match status" value="2"/>
</dbReference>
<keyword evidence="7 10" id="KW-0784">Thiamine biosynthesis</keyword>
<dbReference type="InterPro" id="IPR005477">
    <property type="entry name" value="Dxylulose-5-P_synthase"/>
</dbReference>
<dbReference type="Pfam" id="PF02779">
    <property type="entry name" value="Transket_pyr"/>
    <property type="match status" value="1"/>
</dbReference>
<evidence type="ECO:0000256" key="2">
    <source>
        <dbReference type="ARBA" id="ARBA00011081"/>
    </source>
</evidence>